<accession>A0A3P7M7L6</accession>
<proteinExistence type="predicted"/>
<dbReference type="EMBL" id="UYRV01109544">
    <property type="protein sequence ID" value="VDN25274.1"/>
    <property type="molecule type" value="Genomic_DNA"/>
</dbReference>
<reference evidence="1 2" key="1">
    <citation type="submission" date="2018-11" db="EMBL/GenBank/DDBJ databases">
        <authorList>
            <consortium name="Pathogen Informatics"/>
        </authorList>
    </citation>
    <scope>NUCLEOTIDE SEQUENCE [LARGE SCALE GENOMIC DNA]</scope>
</reference>
<protein>
    <submittedName>
        <fullName evidence="1">Uncharacterized protein</fullName>
    </submittedName>
</protein>
<gene>
    <name evidence="1" type="ORF">CGOC_LOCUS10054</name>
</gene>
<dbReference type="AlphaFoldDB" id="A0A3P7M7L6"/>
<organism evidence="1 2">
    <name type="scientific">Cylicostephanus goldi</name>
    <name type="common">Nematode worm</name>
    <dbReference type="NCBI Taxonomy" id="71465"/>
    <lineage>
        <taxon>Eukaryota</taxon>
        <taxon>Metazoa</taxon>
        <taxon>Ecdysozoa</taxon>
        <taxon>Nematoda</taxon>
        <taxon>Chromadorea</taxon>
        <taxon>Rhabditida</taxon>
        <taxon>Rhabditina</taxon>
        <taxon>Rhabditomorpha</taxon>
        <taxon>Strongyloidea</taxon>
        <taxon>Strongylidae</taxon>
        <taxon>Cylicostephanus</taxon>
    </lineage>
</organism>
<keyword evidence="2" id="KW-1185">Reference proteome</keyword>
<dbReference type="Proteomes" id="UP000271889">
    <property type="component" value="Unassembled WGS sequence"/>
</dbReference>
<sequence>MDAIAEAIGEPICLAMYQVCLFSIKKCVGGARVPGEMSSAGDNMTITERFKNVLENIVGRKFFGMTDKETDSFRKRFGAHFKDWKASSFRISEFRFK</sequence>
<evidence type="ECO:0000313" key="2">
    <source>
        <dbReference type="Proteomes" id="UP000271889"/>
    </source>
</evidence>
<evidence type="ECO:0000313" key="1">
    <source>
        <dbReference type="EMBL" id="VDN25274.1"/>
    </source>
</evidence>
<name>A0A3P7M7L6_CYLGO</name>